<name>B9SE24_RICCO</name>
<dbReference type="EMBL" id="EQ973933">
    <property type="protein sequence ID" value="EEF38167.1"/>
    <property type="molecule type" value="Genomic_DNA"/>
</dbReference>
<organism evidence="2 3">
    <name type="scientific">Ricinus communis</name>
    <name type="common">Castor bean</name>
    <dbReference type="NCBI Taxonomy" id="3988"/>
    <lineage>
        <taxon>Eukaryota</taxon>
        <taxon>Viridiplantae</taxon>
        <taxon>Streptophyta</taxon>
        <taxon>Embryophyta</taxon>
        <taxon>Tracheophyta</taxon>
        <taxon>Spermatophyta</taxon>
        <taxon>Magnoliopsida</taxon>
        <taxon>eudicotyledons</taxon>
        <taxon>Gunneridae</taxon>
        <taxon>Pentapetalae</taxon>
        <taxon>rosids</taxon>
        <taxon>fabids</taxon>
        <taxon>Malpighiales</taxon>
        <taxon>Euphorbiaceae</taxon>
        <taxon>Acalyphoideae</taxon>
        <taxon>Acalypheae</taxon>
        <taxon>Ricinus</taxon>
    </lineage>
</organism>
<feature type="region of interest" description="Disordered" evidence="1">
    <location>
        <begin position="1"/>
        <end position="27"/>
    </location>
</feature>
<reference evidence="3" key="1">
    <citation type="journal article" date="2010" name="Nat. Biotechnol.">
        <title>Draft genome sequence of the oilseed species Ricinus communis.</title>
        <authorList>
            <person name="Chan A.P."/>
            <person name="Crabtree J."/>
            <person name="Zhao Q."/>
            <person name="Lorenzi H."/>
            <person name="Orvis J."/>
            <person name="Puiu D."/>
            <person name="Melake-Berhan A."/>
            <person name="Jones K.M."/>
            <person name="Redman J."/>
            <person name="Chen G."/>
            <person name="Cahoon E.B."/>
            <person name="Gedil M."/>
            <person name="Stanke M."/>
            <person name="Haas B.J."/>
            <person name="Wortman J.R."/>
            <person name="Fraser-Liggett C.M."/>
            <person name="Ravel J."/>
            <person name="Rabinowicz P.D."/>
        </authorList>
    </citation>
    <scope>NUCLEOTIDE SEQUENCE [LARGE SCALE GENOMIC DNA]</scope>
    <source>
        <strain evidence="3">cv. Hale</strain>
    </source>
</reference>
<dbReference type="InParanoid" id="B9SE24"/>
<protein>
    <submittedName>
        <fullName evidence="2">Uncharacterized protein</fullName>
    </submittedName>
</protein>
<gene>
    <name evidence="2" type="ORF">RCOM_1482690</name>
</gene>
<feature type="compositionally biased region" description="Basic and acidic residues" evidence="1">
    <location>
        <begin position="1"/>
        <end position="13"/>
    </location>
</feature>
<evidence type="ECO:0000313" key="2">
    <source>
        <dbReference type="EMBL" id="EEF38167.1"/>
    </source>
</evidence>
<accession>B9SE24</accession>
<feature type="compositionally biased region" description="Polar residues" evidence="1">
    <location>
        <begin position="14"/>
        <end position="23"/>
    </location>
</feature>
<evidence type="ECO:0000256" key="1">
    <source>
        <dbReference type="SAM" id="MobiDB-lite"/>
    </source>
</evidence>
<keyword evidence="3" id="KW-1185">Reference proteome</keyword>
<evidence type="ECO:0000313" key="3">
    <source>
        <dbReference type="Proteomes" id="UP000008311"/>
    </source>
</evidence>
<sequence>MDQKLTSFHKENNVRASTAQESPKNLIDWHSQEKVSMYMKSSANASNERFYQEKVEDGKENCSSQYQKQMKGQEKLFQSASLEQD</sequence>
<feature type="compositionally biased region" description="Polar residues" evidence="1">
    <location>
        <begin position="61"/>
        <end position="85"/>
    </location>
</feature>
<dbReference type="Proteomes" id="UP000008311">
    <property type="component" value="Unassembled WGS sequence"/>
</dbReference>
<feature type="region of interest" description="Disordered" evidence="1">
    <location>
        <begin position="54"/>
        <end position="85"/>
    </location>
</feature>
<dbReference type="AlphaFoldDB" id="B9SE24"/>
<proteinExistence type="predicted"/>